<dbReference type="EMBL" id="CAKMUD010000127">
    <property type="protein sequence ID" value="CAH1603522.1"/>
    <property type="molecule type" value="Genomic_DNA"/>
</dbReference>
<dbReference type="Gene3D" id="3.70.10.10">
    <property type="match status" value="1"/>
</dbReference>
<organism evidence="1 2">
    <name type="scientific">Vibrio jasicida</name>
    <dbReference type="NCBI Taxonomy" id="766224"/>
    <lineage>
        <taxon>Bacteria</taxon>
        <taxon>Pseudomonadati</taxon>
        <taxon>Pseudomonadota</taxon>
        <taxon>Gammaproteobacteria</taxon>
        <taxon>Vibrionales</taxon>
        <taxon>Vibrionaceae</taxon>
        <taxon>Vibrio</taxon>
    </lineage>
</organism>
<accession>A0AAU9QX21</accession>
<dbReference type="Proteomes" id="UP001295462">
    <property type="component" value="Unassembled WGS sequence"/>
</dbReference>
<evidence type="ECO:0000313" key="1">
    <source>
        <dbReference type="EMBL" id="CAH1603522.1"/>
    </source>
</evidence>
<reference evidence="1" key="1">
    <citation type="submission" date="2022-01" db="EMBL/GenBank/DDBJ databases">
        <authorList>
            <person name="Lagorce A."/>
        </authorList>
    </citation>
    <scope>NUCLEOTIDE SEQUENCE</scope>
    <source>
        <strain evidence="1">Th15_F1_A12</strain>
    </source>
</reference>
<dbReference type="RefSeq" id="WP_409590382.1">
    <property type="nucleotide sequence ID" value="NZ_CAKMTZ010000137.1"/>
</dbReference>
<protein>
    <submittedName>
        <fullName evidence="1">Uncharacterized protein</fullName>
    </submittedName>
</protein>
<gene>
    <name evidence="1" type="ORF">THF1A12_70241</name>
</gene>
<name>A0AAU9QX21_9VIBR</name>
<sequence length="211" mass="23925">MIITTRIHRVLTQFSRVQNNLVMKKDGLLMTKHVNNEMFLKASFDAGIDADYGISDLKGFLKLCPVGSVISVDKNRVKINNLEINNQKSENLSHPKQELEIPVDAQKIWTMNVNGALMKMMKGDTVRIQAKKNIVSVINLNEEVIAKVDVERTSPDFHIDIKGEMFRCLGAYDYKLNFYEYKGSLVLEALSPDIYAVVAIGREYDVTNLLN</sequence>
<evidence type="ECO:0000313" key="2">
    <source>
        <dbReference type="Proteomes" id="UP001295462"/>
    </source>
</evidence>
<proteinExistence type="predicted"/>
<dbReference type="InterPro" id="IPR046938">
    <property type="entry name" value="DNA_clamp_sf"/>
</dbReference>
<dbReference type="AlphaFoldDB" id="A0AAU9QX21"/>
<comment type="caution">
    <text evidence="1">The sequence shown here is derived from an EMBL/GenBank/DDBJ whole genome shotgun (WGS) entry which is preliminary data.</text>
</comment>
<dbReference type="SUPFAM" id="SSF55979">
    <property type="entry name" value="DNA clamp"/>
    <property type="match status" value="1"/>
</dbReference>